<evidence type="ECO:0000313" key="1">
    <source>
        <dbReference type="EMBL" id="KAK9831613.1"/>
    </source>
</evidence>
<organism evidence="1 2">
    <name type="scientific">Apatococcus lobatus</name>
    <dbReference type="NCBI Taxonomy" id="904363"/>
    <lineage>
        <taxon>Eukaryota</taxon>
        <taxon>Viridiplantae</taxon>
        <taxon>Chlorophyta</taxon>
        <taxon>core chlorophytes</taxon>
        <taxon>Trebouxiophyceae</taxon>
        <taxon>Chlorellales</taxon>
        <taxon>Chlorellaceae</taxon>
        <taxon>Apatococcus</taxon>
    </lineage>
</organism>
<accession>A0AAW1RDC5</accession>
<protein>
    <submittedName>
        <fullName evidence="1">Uncharacterized protein</fullName>
    </submittedName>
</protein>
<reference evidence="1 2" key="1">
    <citation type="journal article" date="2024" name="Nat. Commun.">
        <title>Phylogenomics reveals the evolutionary origins of lichenization in chlorophyte algae.</title>
        <authorList>
            <person name="Puginier C."/>
            <person name="Libourel C."/>
            <person name="Otte J."/>
            <person name="Skaloud P."/>
            <person name="Haon M."/>
            <person name="Grisel S."/>
            <person name="Petersen M."/>
            <person name="Berrin J.G."/>
            <person name="Delaux P.M."/>
            <person name="Dal Grande F."/>
            <person name="Keller J."/>
        </authorList>
    </citation>
    <scope>NUCLEOTIDE SEQUENCE [LARGE SCALE GENOMIC DNA]</scope>
    <source>
        <strain evidence="1 2">SAG 2145</strain>
    </source>
</reference>
<name>A0AAW1RDC5_9CHLO</name>
<comment type="caution">
    <text evidence="1">The sequence shown here is derived from an EMBL/GenBank/DDBJ whole genome shotgun (WGS) entry which is preliminary data.</text>
</comment>
<keyword evidence="2" id="KW-1185">Reference proteome</keyword>
<proteinExistence type="predicted"/>
<dbReference type="EMBL" id="JALJOS010000013">
    <property type="protein sequence ID" value="KAK9831613.1"/>
    <property type="molecule type" value="Genomic_DNA"/>
</dbReference>
<dbReference type="Proteomes" id="UP001438707">
    <property type="component" value="Unassembled WGS sequence"/>
</dbReference>
<dbReference type="AlphaFoldDB" id="A0AAW1RDC5"/>
<evidence type="ECO:0000313" key="2">
    <source>
        <dbReference type="Proteomes" id="UP001438707"/>
    </source>
</evidence>
<sequence>MQLGPVSVFRVGQGCGPIQRDIRARPLARRQLLSAATRRASDELKIIREAREKQLSVTDLLAKLTNATQKPSMADIAAQNANSLTEEFFLTTSTYMEMAKKEGNTEIAGKLEEALRTAMAEKQKHLRPEIRLLNQLMQIQDDSQRLKLLQASKNTVQMNDGYFLKLVDNMMKDLKRQPKSSGSALAIHQLQSIQQGAPS</sequence>
<gene>
    <name evidence="1" type="ORF">WJX74_002567</name>
</gene>